<proteinExistence type="predicted"/>
<keyword evidence="2" id="KW-0969">Cilium</keyword>
<dbReference type="Pfam" id="PF10135">
    <property type="entry name" value="Rod-binding"/>
    <property type="match status" value="1"/>
</dbReference>
<feature type="domain" description="Flagellar protein FlgJ N-terminal" evidence="1">
    <location>
        <begin position="60"/>
        <end position="108"/>
    </location>
</feature>
<dbReference type="Proteomes" id="UP000253034">
    <property type="component" value="Unassembled WGS sequence"/>
</dbReference>
<keyword evidence="2" id="KW-0966">Cell projection</keyword>
<dbReference type="AlphaFoldDB" id="A0A369AVZ9"/>
<accession>A0A369AVZ9</accession>
<keyword evidence="3" id="KW-1185">Reference proteome</keyword>
<evidence type="ECO:0000313" key="3">
    <source>
        <dbReference type="Proteomes" id="UP000253034"/>
    </source>
</evidence>
<dbReference type="InterPro" id="IPR019301">
    <property type="entry name" value="Flagellar_prot_FlgJ_N"/>
</dbReference>
<evidence type="ECO:0000259" key="1">
    <source>
        <dbReference type="Pfam" id="PF10135"/>
    </source>
</evidence>
<dbReference type="OrthoDB" id="9796740at2"/>
<gene>
    <name evidence="2" type="ORF">DFR58_11853</name>
</gene>
<protein>
    <submittedName>
        <fullName evidence="2">Flagellar protein FlgJ</fullName>
    </submittedName>
</protein>
<dbReference type="EMBL" id="QPJT01000018">
    <property type="protein sequence ID" value="RCX13235.1"/>
    <property type="molecule type" value="Genomic_DNA"/>
</dbReference>
<name>A0A369AVZ9_9FIRM</name>
<reference evidence="2 3" key="1">
    <citation type="submission" date="2018-07" db="EMBL/GenBank/DDBJ databases">
        <title>Genomic Encyclopedia of Type Strains, Phase IV (KMG-IV): sequencing the most valuable type-strain genomes for metagenomic binning, comparative biology and taxonomic classification.</title>
        <authorList>
            <person name="Goeker M."/>
        </authorList>
    </citation>
    <scope>NUCLEOTIDE SEQUENCE [LARGE SCALE GENOMIC DNA]</scope>
    <source>
        <strain evidence="2 3">DSM 27016</strain>
    </source>
</reference>
<sequence length="131" mass="14568">MDIAGIGNDYIKSAVDSSINKASDDSFRQRLEKVMDQSSEKELKQACRDFEGMMLNILYKQMKATVPKSDLLPRDTGGDIFESMLDEQLVEEASKSGSAGLADVLYKQLSKQLGSVYKKSEEDDMGTIENK</sequence>
<comment type="caution">
    <text evidence="2">The sequence shown here is derived from an EMBL/GenBank/DDBJ whole genome shotgun (WGS) entry which is preliminary data.</text>
</comment>
<keyword evidence="2" id="KW-0282">Flagellum</keyword>
<organism evidence="2 3">
    <name type="scientific">Anaerobacterium chartisolvens</name>
    <dbReference type="NCBI Taxonomy" id="1297424"/>
    <lineage>
        <taxon>Bacteria</taxon>
        <taxon>Bacillati</taxon>
        <taxon>Bacillota</taxon>
        <taxon>Clostridia</taxon>
        <taxon>Eubacteriales</taxon>
        <taxon>Oscillospiraceae</taxon>
        <taxon>Anaerobacterium</taxon>
    </lineage>
</organism>
<evidence type="ECO:0000313" key="2">
    <source>
        <dbReference type="EMBL" id="RCX13235.1"/>
    </source>
</evidence>
<dbReference type="RefSeq" id="WP_114298653.1">
    <property type="nucleotide sequence ID" value="NZ_QPJT01000018.1"/>
</dbReference>